<dbReference type="GeneID" id="117309196"/>
<dbReference type="Proteomes" id="UP000245320">
    <property type="component" value="Chromosome 1"/>
</dbReference>
<dbReference type="PANTHER" id="PTHR16247">
    <property type="entry name" value="RIKEN CDNA 9430015G10 GENE"/>
    <property type="match status" value="1"/>
</dbReference>
<gene>
    <name evidence="3" type="primary">C1H1orf159</name>
</gene>
<proteinExistence type="predicted"/>
<dbReference type="InterPro" id="IPR027888">
    <property type="entry name" value="DUF4501"/>
</dbReference>
<evidence type="ECO:0000313" key="3">
    <source>
        <dbReference type="RefSeq" id="XP_033701875.1"/>
    </source>
</evidence>
<keyword evidence="2" id="KW-1185">Reference proteome</keyword>
<dbReference type="CTD" id="136944952"/>
<keyword evidence="1" id="KW-0812">Transmembrane</keyword>
<dbReference type="AlphaFoldDB" id="A0A6J3QHG2"/>
<organism evidence="2 3">
    <name type="scientific">Tursiops truncatus</name>
    <name type="common">Atlantic bottle-nosed dolphin</name>
    <name type="synonym">Delphinus truncatus</name>
    <dbReference type="NCBI Taxonomy" id="9739"/>
    <lineage>
        <taxon>Eukaryota</taxon>
        <taxon>Metazoa</taxon>
        <taxon>Chordata</taxon>
        <taxon>Craniata</taxon>
        <taxon>Vertebrata</taxon>
        <taxon>Euteleostomi</taxon>
        <taxon>Mammalia</taxon>
        <taxon>Eutheria</taxon>
        <taxon>Laurasiatheria</taxon>
        <taxon>Artiodactyla</taxon>
        <taxon>Whippomorpha</taxon>
        <taxon>Cetacea</taxon>
        <taxon>Odontoceti</taxon>
        <taxon>Delphinidae</taxon>
        <taxon>Tursiops</taxon>
    </lineage>
</organism>
<evidence type="ECO:0000256" key="1">
    <source>
        <dbReference type="SAM" id="Phobius"/>
    </source>
</evidence>
<name>A0A6J3QHG2_TURTR</name>
<protein>
    <submittedName>
        <fullName evidence="3">Uncharacterized protein C1orf159 homolog isoform X18</fullName>
    </submittedName>
</protein>
<keyword evidence="1" id="KW-0472">Membrane</keyword>
<dbReference type="RefSeq" id="XP_033701875.1">
    <property type="nucleotide sequence ID" value="XM_033845984.1"/>
</dbReference>
<dbReference type="PANTHER" id="PTHR16247:SF0">
    <property type="entry name" value="RIKEN CDNA 9430015G10 GENE"/>
    <property type="match status" value="1"/>
</dbReference>
<accession>A0A6J3QHG2</accession>
<keyword evidence="1" id="KW-1133">Transmembrane helix</keyword>
<reference evidence="3" key="1">
    <citation type="submission" date="2025-08" db="UniProtKB">
        <authorList>
            <consortium name="RefSeq"/>
        </authorList>
    </citation>
    <scope>IDENTIFICATION</scope>
    <source>
        <tissue evidence="3">Spleen</tissue>
    </source>
</reference>
<dbReference type="Pfam" id="PF14946">
    <property type="entry name" value="DUF4501"/>
    <property type="match status" value="1"/>
</dbReference>
<feature type="transmembrane region" description="Helical" evidence="1">
    <location>
        <begin position="114"/>
        <end position="139"/>
    </location>
</feature>
<sequence>MFWRKGWEFSLLSPHLGHCPSVDTSQEPSPRVRLPPRTTSMSHFRPIWAASLAPQGSSAGPLCLVQDLTWVWAACGASRTDWSVPPAVTARGAHFPMNRSTGMPGRPSFGGPQVAASLFLGTFLISSGLILSVAAFFYLKRASKLPDVFYGRNKAPSLQPGEAAAMIPPPPSSDRVPATVWRSGVGTGEDILLLGDREVPRSRRDLPCPVRHLSDLSKAAPCPSTRCLRQSPGAAGGLGEQKCLLSRFWRPPAPSGGSGVGPSCLSQPLGLQASLGFWGRIPPAAAASSAGFSPLCLPPPPEATGRWI</sequence>
<evidence type="ECO:0000313" key="2">
    <source>
        <dbReference type="Proteomes" id="UP000245320"/>
    </source>
</evidence>